<name>M2QQS6_CERS8</name>
<dbReference type="AlphaFoldDB" id="M2QQS6"/>
<reference evidence="1 2" key="1">
    <citation type="journal article" date="2012" name="Proc. Natl. Acad. Sci. U.S.A.">
        <title>Comparative genomics of Ceriporiopsis subvermispora and Phanerochaete chrysosporium provide insight into selective ligninolysis.</title>
        <authorList>
            <person name="Fernandez-Fueyo E."/>
            <person name="Ruiz-Duenas F.J."/>
            <person name="Ferreira P."/>
            <person name="Floudas D."/>
            <person name="Hibbett D.S."/>
            <person name="Canessa P."/>
            <person name="Larrondo L.F."/>
            <person name="James T.Y."/>
            <person name="Seelenfreund D."/>
            <person name="Lobos S."/>
            <person name="Polanco R."/>
            <person name="Tello M."/>
            <person name="Honda Y."/>
            <person name="Watanabe T."/>
            <person name="Watanabe T."/>
            <person name="Ryu J.S."/>
            <person name="Kubicek C.P."/>
            <person name="Schmoll M."/>
            <person name="Gaskell J."/>
            <person name="Hammel K.E."/>
            <person name="St John F.J."/>
            <person name="Vanden Wymelenberg A."/>
            <person name="Sabat G."/>
            <person name="Splinter BonDurant S."/>
            <person name="Syed K."/>
            <person name="Yadav J.S."/>
            <person name="Doddapaneni H."/>
            <person name="Subramanian V."/>
            <person name="Lavin J.L."/>
            <person name="Oguiza J.A."/>
            <person name="Perez G."/>
            <person name="Pisabarro A.G."/>
            <person name="Ramirez L."/>
            <person name="Santoyo F."/>
            <person name="Master E."/>
            <person name="Coutinho P.M."/>
            <person name="Henrissat B."/>
            <person name="Lombard V."/>
            <person name="Magnuson J.K."/>
            <person name="Kuees U."/>
            <person name="Hori C."/>
            <person name="Igarashi K."/>
            <person name="Samejima M."/>
            <person name="Held B.W."/>
            <person name="Barry K.W."/>
            <person name="LaButti K.M."/>
            <person name="Lapidus A."/>
            <person name="Lindquist E.A."/>
            <person name="Lucas S.M."/>
            <person name="Riley R."/>
            <person name="Salamov A.A."/>
            <person name="Hoffmeister D."/>
            <person name="Schwenk D."/>
            <person name="Hadar Y."/>
            <person name="Yarden O."/>
            <person name="de Vries R.P."/>
            <person name="Wiebenga A."/>
            <person name="Stenlid J."/>
            <person name="Eastwood D."/>
            <person name="Grigoriev I.V."/>
            <person name="Berka R.M."/>
            <person name="Blanchette R.A."/>
            <person name="Kersten P."/>
            <person name="Martinez A.T."/>
            <person name="Vicuna R."/>
            <person name="Cullen D."/>
        </authorList>
    </citation>
    <scope>NUCLEOTIDE SEQUENCE [LARGE SCALE GENOMIC DNA]</scope>
    <source>
        <strain evidence="1 2">B</strain>
    </source>
</reference>
<evidence type="ECO:0000313" key="2">
    <source>
        <dbReference type="Proteomes" id="UP000016930"/>
    </source>
</evidence>
<dbReference type="EMBL" id="KB445803">
    <property type="protein sequence ID" value="EMD34525.1"/>
    <property type="molecule type" value="Genomic_DNA"/>
</dbReference>
<keyword evidence="2" id="KW-1185">Reference proteome</keyword>
<feature type="non-terminal residue" evidence="1">
    <location>
        <position position="1"/>
    </location>
</feature>
<protein>
    <submittedName>
        <fullName evidence="1">Uncharacterized protein</fullName>
    </submittedName>
</protein>
<proteinExistence type="predicted"/>
<organism evidence="1 2">
    <name type="scientific">Ceriporiopsis subvermispora (strain B)</name>
    <name type="common">White-rot fungus</name>
    <name type="synonym">Gelatoporia subvermispora</name>
    <dbReference type="NCBI Taxonomy" id="914234"/>
    <lineage>
        <taxon>Eukaryota</taxon>
        <taxon>Fungi</taxon>
        <taxon>Dikarya</taxon>
        <taxon>Basidiomycota</taxon>
        <taxon>Agaricomycotina</taxon>
        <taxon>Agaricomycetes</taxon>
        <taxon>Polyporales</taxon>
        <taxon>Gelatoporiaceae</taxon>
        <taxon>Gelatoporia</taxon>
    </lineage>
</organism>
<gene>
    <name evidence="1" type="ORF">CERSUDRAFT_86615</name>
</gene>
<dbReference type="HOGENOM" id="CLU_2549075_0_0_1"/>
<evidence type="ECO:0000313" key="1">
    <source>
        <dbReference type="EMBL" id="EMD34525.1"/>
    </source>
</evidence>
<dbReference type="Proteomes" id="UP000016930">
    <property type="component" value="Unassembled WGS sequence"/>
</dbReference>
<sequence>MTSSMEKGCGNAMLLSDRTSMILEAVSSQSLDDTCSSMSAIWVPADFASGGCVVTKIDWIYAARLILPALELLVDGKLRAKTV</sequence>
<accession>M2QQS6</accession>